<comment type="similarity">
    <text evidence="2 5">Belongs to the RRF family.</text>
</comment>
<dbReference type="KEGG" id="sgy:Sgly_2265"/>
<evidence type="ECO:0000256" key="3">
    <source>
        <dbReference type="ARBA" id="ARBA00022490"/>
    </source>
</evidence>
<evidence type="ECO:0000256" key="5">
    <source>
        <dbReference type="HAMAP-Rule" id="MF_00040"/>
    </source>
</evidence>
<dbReference type="GO" id="GO:0043023">
    <property type="term" value="F:ribosomal large subunit binding"/>
    <property type="evidence" value="ECO:0007669"/>
    <property type="project" value="TreeGrafter"/>
</dbReference>
<dbReference type="FunFam" id="3.30.1360.40:FF:000001">
    <property type="entry name" value="Ribosome-recycling factor"/>
    <property type="match status" value="1"/>
</dbReference>
<reference evidence="9" key="2">
    <citation type="submission" date="2011-02" db="EMBL/GenBank/DDBJ databases">
        <title>The complete genome of Syntrophobotulus glycolicus DSM 8271.</title>
        <authorList>
            <person name="Lucas S."/>
            <person name="Copeland A."/>
            <person name="Lapidus A."/>
            <person name="Bruce D."/>
            <person name="Goodwin L."/>
            <person name="Pitluck S."/>
            <person name="Kyrpides N."/>
            <person name="Mavromatis K."/>
            <person name="Pagani I."/>
            <person name="Ivanova N."/>
            <person name="Mikhailova N."/>
            <person name="Chertkov O."/>
            <person name="Held B."/>
            <person name="Detter J.C."/>
            <person name="Tapia R."/>
            <person name="Han C."/>
            <person name="Land M."/>
            <person name="Hauser L."/>
            <person name="Markowitz V."/>
            <person name="Cheng J.-F."/>
            <person name="Hugenholtz P."/>
            <person name="Woyke T."/>
            <person name="Wu D."/>
            <person name="Spring S."/>
            <person name="Schroeder M."/>
            <person name="Brambilla E."/>
            <person name="Klenk H.-P."/>
            <person name="Eisen J.A."/>
        </authorList>
    </citation>
    <scope>NUCLEOTIDE SEQUENCE [LARGE SCALE GENOMIC DNA]</scope>
    <source>
        <strain evidence="9">DSM 8271 / FlGlyR</strain>
    </source>
</reference>
<feature type="region of interest" description="Disordered" evidence="6">
    <location>
        <begin position="137"/>
        <end position="159"/>
    </location>
</feature>
<gene>
    <name evidence="5" type="primary">frr</name>
    <name evidence="8" type="ordered locus">Sgly_2265</name>
</gene>
<evidence type="ECO:0000313" key="9">
    <source>
        <dbReference type="Proteomes" id="UP000007488"/>
    </source>
</evidence>
<keyword evidence="3 5" id="KW-0963">Cytoplasm</keyword>
<dbReference type="AlphaFoldDB" id="F0SUA4"/>
<evidence type="ECO:0000256" key="2">
    <source>
        <dbReference type="ARBA" id="ARBA00005912"/>
    </source>
</evidence>
<comment type="subcellular location">
    <subcellularLocation>
        <location evidence="1 5">Cytoplasm</location>
    </subcellularLocation>
</comment>
<evidence type="ECO:0000256" key="4">
    <source>
        <dbReference type="ARBA" id="ARBA00022917"/>
    </source>
</evidence>
<reference evidence="8 9" key="1">
    <citation type="journal article" date="2011" name="Stand. Genomic Sci.">
        <title>Complete genome sequence of Syntrophobotulus glycolicus type strain (FlGlyR).</title>
        <authorList>
            <person name="Han C."/>
            <person name="Mwirichia R."/>
            <person name="Chertkov O."/>
            <person name="Held B."/>
            <person name="Lapidus A."/>
            <person name="Nolan M."/>
            <person name="Lucas S."/>
            <person name="Hammon N."/>
            <person name="Deshpande S."/>
            <person name="Cheng J.F."/>
            <person name="Tapia R."/>
            <person name="Goodwin L."/>
            <person name="Pitluck S."/>
            <person name="Huntemann M."/>
            <person name="Liolios K."/>
            <person name="Ivanova N."/>
            <person name="Pagani I."/>
            <person name="Mavromatis K."/>
            <person name="Ovchinikova G."/>
            <person name="Pati A."/>
            <person name="Chen A."/>
            <person name="Palaniappan K."/>
            <person name="Land M."/>
            <person name="Hauser L."/>
            <person name="Brambilla E.M."/>
            <person name="Rohde M."/>
            <person name="Spring S."/>
            <person name="Sikorski J."/>
            <person name="Goker M."/>
            <person name="Woyke T."/>
            <person name="Bristow J."/>
            <person name="Eisen J.A."/>
            <person name="Markowitz V."/>
            <person name="Hugenholtz P."/>
            <person name="Kyrpides N.C."/>
            <person name="Klenk H.P."/>
            <person name="Detter J.C."/>
        </authorList>
    </citation>
    <scope>NUCLEOTIDE SEQUENCE [LARGE SCALE GENOMIC DNA]</scope>
    <source>
        <strain evidence="9">DSM 8271 / FlGlyR</strain>
    </source>
</reference>
<accession>F0SUA4</accession>
<keyword evidence="4 5" id="KW-0648">Protein biosynthesis</keyword>
<dbReference type="Proteomes" id="UP000007488">
    <property type="component" value="Chromosome"/>
</dbReference>
<dbReference type="OrthoDB" id="9804006at2"/>
<evidence type="ECO:0000259" key="7">
    <source>
        <dbReference type="Pfam" id="PF01765"/>
    </source>
</evidence>
<dbReference type="STRING" id="645991.Sgly_2265"/>
<dbReference type="CDD" id="cd00520">
    <property type="entry name" value="RRF"/>
    <property type="match status" value="1"/>
</dbReference>
<sequence length="185" mass="21301">MVDTIVKETEEKMKKTLEVLRKEFVTIRAGSANQSMLDKIMVDYYGTPTPINQVANISVPEPRMLVIQPWEKTMIQPVEKAIMKSDLGINPVNDGSVVRLVIPQLTADRRTEIVRTVKKKAEEARVSVRNIRRDMNEEIKKMEKDKTVSEDESKKGQEKIQKLTDKYIKDIDDVLSKKEKEITEV</sequence>
<evidence type="ECO:0000313" key="8">
    <source>
        <dbReference type="EMBL" id="ADY56554.1"/>
    </source>
</evidence>
<dbReference type="FunFam" id="1.10.132.20:FF:000001">
    <property type="entry name" value="Ribosome-recycling factor"/>
    <property type="match status" value="1"/>
</dbReference>
<dbReference type="HAMAP" id="MF_00040">
    <property type="entry name" value="RRF"/>
    <property type="match status" value="1"/>
</dbReference>
<dbReference type="PANTHER" id="PTHR20982:SF3">
    <property type="entry name" value="MITOCHONDRIAL RIBOSOME RECYCLING FACTOR PSEUDO 1"/>
    <property type="match status" value="1"/>
</dbReference>
<dbReference type="SUPFAM" id="SSF55194">
    <property type="entry name" value="Ribosome recycling factor, RRF"/>
    <property type="match status" value="1"/>
</dbReference>
<evidence type="ECO:0000256" key="6">
    <source>
        <dbReference type="SAM" id="MobiDB-lite"/>
    </source>
</evidence>
<dbReference type="Pfam" id="PF01765">
    <property type="entry name" value="RRF"/>
    <property type="match status" value="1"/>
</dbReference>
<keyword evidence="9" id="KW-1185">Reference proteome</keyword>
<dbReference type="GO" id="GO:0006415">
    <property type="term" value="P:translational termination"/>
    <property type="evidence" value="ECO:0007669"/>
    <property type="project" value="UniProtKB-UniRule"/>
</dbReference>
<dbReference type="InterPro" id="IPR002661">
    <property type="entry name" value="Ribosome_recyc_fac"/>
</dbReference>
<proteinExistence type="inferred from homology"/>
<dbReference type="Gene3D" id="1.10.132.20">
    <property type="entry name" value="Ribosome-recycling factor"/>
    <property type="match status" value="1"/>
</dbReference>
<dbReference type="InterPro" id="IPR036191">
    <property type="entry name" value="RRF_sf"/>
</dbReference>
<evidence type="ECO:0000256" key="1">
    <source>
        <dbReference type="ARBA" id="ARBA00004496"/>
    </source>
</evidence>
<dbReference type="eggNOG" id="COG0233">
    <property type="taxonomic scope" value="Bacteria"/>
</dbReference>
<dbReference type="HOGENOM" id="CLU_073981_2_0_9"/>
<dbReference type="InterPro" id="IPR023584">
    <property type="entry name" value="Ribosome_recyc_fac_dom"/>
</dbReference>
<protein>
    <recommendedName>
        <fullName evidence="5">Ribosome-recycling factor</fullName>
        <shortName evidence="5">RRF</shortName>
    </recommendedName>
    <alternativeName>
        <fullName evidence="5">Ribosome-releasing factor</fullName>
    </alternativeName>
</protein>
<feature type="domain" description="Ribosome recycling factor" evidence="7">
    <location>
        <begin position="20"/>
        <end position="182"/>
    </location>
</feature>
<dbReference type="RefSeq" id="WP_013625419.1">
    <property type="nucleotide sequence ID" value="NC_015172.1"/>
</dbReference>
<dbReference type="Gene3D" id="3.30.1360.40">
    <property type="match status" value="1"/>
</dbReference>
<dbReference type="EMBL" id="CP002547">
    <property type="protein sequence ID" value="ADY56554.1"/>
    <property type="molecule type" value="Genomic_DNA"/>
</dbReference>
<dbReference type="NCBIfam" id="TIGR00496">
    <property type="entry name" value="frr"/>
    <property type="match status" value="1"/>
</dbReference>
<name>F0SUA4_SYNGF</name>
<organism evidence="8 9">
    <name type="scientific">Syntrophobotulus glycolicus (strain DSM 8271 / FlGlyR)</name>
    <dbReference type="NCBI Taxonomy" id="645991"/>
    <lineage>
        <taxon>Bacteria</taxon>
        <taxon>Bacillati</taxon>
        <taxon>Bacillota</taxon>
        <taxon>Clostridia</taxon>
        <taxon>Eubacteriales</taxon>
        <taxon>Desulfitobacteriaceae</taxon>
        <taxon>Syntrophobotulus</taxon>
    </lineage>
</organism>
<dbReference type="PANTHER" id="PTHR20982">
    <property type="entry name" value="RIBOSOME RECYCLING FACTOR"/>
    <property type="match status" value="1"/>
</dbReference>
<comment type="function">
    <text evidence="5">Responsible for the release of ribosomes from messenger RNA at the termination of protein biosynthesis. May increase the efficiency of translation by recycling ribosomes from one round of translation to another.</text>
</comment>
<dbReference type="GO" id="GO:0005737">
    <property type="term" value="C:cytoplasm"/>
    <property type="evidence" value="ECO:0007669"/>
    <property type="project" value="UniProtKB-SubCell"/>
</dbReference>